<dbReference type="PROSITE" id="PS51318">
    <property type="entry name" value="TAT"/>
    <property type="match status" value="1"/>
</dbReference>
<evidence type="ECO:0000313" key="1">
    <source>
        <dbReference type="EMBL" id="OBR99834.1"/>
    </source>
</evidence>
<name>A0A1A6BC00_MYCGO</name>
<comment type="caution">
    <text evidence="1">The sequence shown here is derived from an EMBL/GenBank/DDBJ whole genome shotgun (WGS) entry which is preliminary data.</text>
</comment>
<dbReference type="Proteomes" id="UP000093757">
    <property type="component" value="Unassembled WGS sequence"/>
</dbReference>
<dbReference type="EMBL" id="MAEM01000410">
    <property type="protein sequence ID" value="OBR99834.1"/>
    <property type="molecule type" value="Genomic_DNA"/>
</dbReference>
<proteinExistence type="predicted"/>
<organism evidence="1 2">
    <name type="scientific">Mycobacterium gordonae</name>
    <dbReference type="NCBI Taxonomy" id="1778"/>
    <lineage>
        <taxon>Bacteria</taxon>
        <taxon>Bacillati</taxon>
        <taxon>Actinomycetota</taxon>
        <taxon>Actinomycetes</taxon>
        <taxon>Mycobacteriales</taxon>
        <taxon>Mycobacteriaceae</taxon>
        <taxon>Mycobacterium</taxon>
    </lineage>
</organism>
<evidence type="ECO:0000313" key="2">
    <source>
        <dbReference type="Proteomes" id="UP000093757"/>
    </source>
</evidence>
<dbReference type="OrthoDB" id="4632325at2"/>
<gene>
    <name evidence="1" type="ORF">A9W98_28320</name>
</gene>
<protein>
    <submittedName>
        <fullName evidence="1">Uncharacterized protein</fullName>
    </submittedName>
</protein>
<reference evidence="1 2" key="1">
    <citation type="submission" date="2016-06" db="EMBL/GenBank/DDBJ databases">
        <authorList>
            <person name="Kjaerup R.B."/>
            <person name="Dalgaard T.S."/>
            <person name="Juul-Madsen H.R."/>
        </authorList>
    </citation>
    <scope>NUCLEOTIDE SEQUENCE [LARGE SCALE GENOMIC DNA]</scope>
    <source>
        <strain evidence="1 2">1245752.6</strain>
    </source>
</reference>
<dbReference type="RefSeq" id="WP_065135821.1">
    <property type="nucleotide sequence ID" value="NZ_MAEM01000410.1"/>
</dbReference>
<dbReference type="InterPro" id="IPR006311">
    <property type="entry name" value="TAT_signal"/>
</dbReference>
<dbReference type="AlphaFoldDB" id="A0A1A6BC00"/>
<sequence length="132" mass="14058">MRTKTVVKTTRGRRRFFAGSLMSAGVAIAGLVLTPAIAHADGFAKGPFTWCPGQNPASVSQINPPNWDWNVCHTYWSVSGGLGNVAPNVWEGELPPPGIPLANLSRPAVNCGLFYCQDPGGPYTVDPRIPTP</sequence>
<accession>A0A1A6BC00</accession>